<evidence type="ECO:0000313" key="2">
    <source>
        <dbReference type="EMBL" id="SIR75756.1"/>
    </source>
</evidence>
<comment type="caution">
    <text evidence="2">The sequence shown here is derived from an EMBL/GenBank/DDBJ whole genome shotgun (WGS) entry which is preliminary data.</text>
</comment>
<dbReference type="InterPro" id="IPR006076">
    <property type="entry name" value="FAD-dep_OxRdtase"/>
</dbReference>
<evidence type="ECO:0000259" key="1">
    <source>
        <dbReference type="Pfam" id="PF01266"/>
    </source>
</evidence>
<organism evidence="2 3">
    <name type="scientific">Peribacillus simplex</name>
    <dbReference type="NCBI Taxonomy" id="1478"/>
    <lineage>
        <taxon>Bacteria</taxon>
        <taxon>Bacillati</taxon>
        <taxon>Bacillota</taxon>
        <taxon>Bacilli</taxon>
        <taxon>Bacillales</taxon>
        <taxon>Bacillaceae</taxon>
        <taxon>Peribacillus</taxon>
    </lineage>
</organism>
<dbReference type="GO" id="GO:0005737">
    <property type="term" value="C:cytoplasm"/>
    <property type="evidence" value="ECO:0007669"/>
    <property type="project" value="TreeGrafter"/>
</dbReference>
<dbReference type="InterPro" id="IPR036188">
    <property type="entry name" value="FAD/NAD-bd_sf"/>
</dbReference>
<dbReference type="Gene3D" id="3.30.9.10">
    <property type="entry name" value="D-Amino Acid Oxidase, subunit A, domain 2"/>
    <property type="match status" value="1"/>
</dbReference>
<dbReference type="SUPFAM" id="SSF51905">
    <property type="entry name" value="FAD/NAD(P)-binding domain"/>
    <property type="match status" value="1"/>
</dbReference>
<gene>
    <name evidence="2" type="ORF">SAMN05878482_105359</name>
</gene>
<evidence type="ECO:0000313" key="3">
    <source>
        <dbReference type="Proteomes" id="UP000185829"/>
    </source>
</evidence>
<dbReference type="Proteomes" id="UP000185829">
    <property type="component" value="Unassembled WGS sequence"/>
</dbReference>
<proteinExistence type="predicted"/>
<protein>
    <submittedName>
        <fullName evidence="2">Glycine/D-amino acid oxidase</fullName>
    </submittedName>
</protein>
<dbReference type="PANTHER" id="PTHR13847:SF201">
    <property type="entry name" value="PUTATIBE OXIDOREDUCTASE"/>
    <property type="match status" value="1"/>
</dbReference>
<feature type="domain" description="FAD dependent oxidoreductase" evidence="1">
    <location>
        <begin position="29"/>
        <end position="385"/>
    </location>
</feature>
<dbReference type="EMBL" id="FTMX01000005">
    <property type="protein sequence ID" value="SIR75756.1"/>
    <property type="molecule type" value="Genomic_DNA"/>
</dbReference>
<dbReference type="PANTHER" id="PTHR13847">
    <property type="entry name" value="SARCOSINE DEHYDROGENASE-RELATED"/>
    <property type="match status" value="1"/>
</dbReference>
<accession>A0A9X8RBI0</accession>
<name>A0A9X8RBI0_9BACI</name>
<dbReference type="AlphaFoldDB" id="A0A9X8RBI0"/>
<dbReference type="RefSeq" id="WP_076369608.1">
    <property type="nucleotide sequence ID" value="NZ_FTMX01000005.1"/>
</dbReference>
<dbReference type="Gene3D" id="3.50.50.60">
    <property type="entry name" value="FAD/NAD(P)-binding domain"/>
    <property type="match status" value="1"/>
</dbReference>
<sequence>MNLKAGKMFWKDTFEARKYPMLEEDLSCDVCIVGSGSSGAHCAYFLAETGLNVVLIDKRDISEGSTVANTGLLQYSNDKTLTSLIHSFGEEAGTRHVQLCLDAIRTLEKEVVPSLNENPDFKIRKSLYYASNPEDVSKLKKEYSNLKSRNFPVEYYTEKELDRKFSFSKEGALVTGNDAEINPYKHAHLLIEKAFSKGVRVYSKTKINGKILKENQTQLFTETGHTIHAQAVIFATGYEAQEEVKDKNAVILSSYAIATNQIADQAKWHDNMMIWETARPYLYARKTPDNRIIIGGLDESIDYLEKRDSMILNKRDKLLKQLINLFPELENRVGADYYWGAFFGETHDGLPTIGIYPNHPNCYFLLGYGGNGTVYSVILSKIIRDMITKGGNEDSALYVKERNFSKSIVH</sequence>
<reference evidence="2 3" key="1">
    <citation type="submission" date="2017-01" db="EMBL/GenBank/DDBJ databases">
        <authorList>
            <person name="Varghese N."/>
            <person name="Submissions S."/>
        </authorList>
    </citation>
    <scope>NUCLEOTIDE SEQUENCE [LARGE SCALE GENOMIC DNA]</scope>
    <source>
        <strain evidence="2 3">RUG2-6</strain>
    </source>
</reference>
<dbReference type="Pfam" id="PF01266">
    <property type="entry name" value="DAO"/>
    <property type="match status" value="1"/>
</dbReference>